<gene>
    <name evidence="2" type="ORF">OB919_20725</name>
</gene>
<sequence length="210" mass="21757">MSISSRAVRVGHQIRSGAGYVPADRLTTWAIILAPIVLLASSVAYWIEGDFNASELGGMLLVFAFCLFAVAFVGLTRPLESKAPMSAALLLVLGIITAVVGAGHGVDTIWAAIADQPRLIDQATESGSLTAGAIALAPLGAAFPLVIIGLGVLYDRTDLSPRWVAVLLIAAGVLFPVGRILNVGPVVLATDVLFLVAFGKIGLDILTDRG</sequence>
<keyword evidence="1" id="KW-0472">Membrane</keyword>
<evidence type="ECO:0000313" key="2">
    <source>
        <dbReference type="EMBL" id="MCU4754365.1"/>
    </source>
</evidence>
<dbReference type="Proteomes" id="UP001321047">
    <property type="component" value="Unassembled WGS sequence"/>
</dbReference>
<dbReference type="AlphaFoldDB" id="A0AAP2ZDC5"/>
<feature type="transmembrane region" description="Helical" evidence="1">
    <location>
        <begin position="88"/>
        <end position="113"/>
    </location>
</feature>
<protein>
    <submittedName>
        <fullName evidence="2">Uncharacterized protein</fullName>
    </submittedName>
</protein>
<accession>A0AAP2ZDC5</accession>
<keyword evidence="1" id="KW-1133">Transmembrane helix</keyword>
<keyword evidence="1" id="KW-0812">Transmembrane</keyword>
<feature type="transmembrane region" description="Helical" evidence="1">
    <location>
        <begin position="133"/>
        <end position="154"/>
    </location>
</feature>
<comment type="caution">
    <text evidence="2">The sequence shown here is derived from an EMBL/GenBank/DDBJ whole genome shotgun (WGS) entry which is preliminary data.</text>
</comment>
<feature type="transmembrane region" description="Helical" evidence="1">
    <location>
        <begin position="163"/>
        <end position="181"/>
    </location>
</feature>
<reference evidence="2 3" key="1">
    <citation type="submission" date="2022-09" db="EMBL/GenBank/DDBJ databases">
        <title>Enrichment on poylsaccharides allowed isolation of novel metabolic and taxonomic groups of Haloarchaea.</title>
        <authorList>
            <person name="Sorokin D.Y."/>
            <person name="Elcheninov A.G."/>
            <person name="Khizhniak T.V."/>
            <person name="Kolganova T.V."/>
            <person name="Kublanov I.V."/>
        </authorList>
    </citation>
    <scope>NUCLEOTIDE SEQUENCE [LARGE SCALE GENOMIC DNA]</scope>
    <source>
        <strain evidence="2 3">AArc-curdl1</strain>
    </source>
</reference>
<evidence type="ECO:0000313" key="3">
    <source>
        <dbReference type="Proteomes" id="UP001321047"/>
    </source>
</evidence>
<dbReference type="RefSeq" id="WP_342810667.1">
    <property type="nucleotide sequence ID" value="NZ_JAOPJZ010000039.1"/>
</dbReference>
<evidence type="ECO:0000256" key="1">
    <source>
        <dbReference type="SAM" id="Phobius"/>
    </source>
</evidence>
<feature type="transmembrane region" description="Helical" evidence="1">
    <location>
        <begin position="59"/>
        <end position="76"/>
    </location>
</feature>
<proteinExistence type="predicted"/>
<keyword evidence="3" id="KW-1185">Reference proteome</keyword>
<organism evidence="2 3">
    <name type="scientific">Natronosalvus hydrolyticus</name>
    <dbReference type="NCBI Taxonomy" id="2979988"/>
    <lineage>
        <taxon>Archaea</taxon>
        <taxon>Methanobacteriati</taxon>
        <taxon>Methanobacteriota</taxon>
        <taxon>Stenosarchaea group</taxon>
        <taxon>Halobacteria</taxon>
        <taxon>Halobacteriales</taxon>
        <taxon>Natrialbaceae</taxon>
        <taxon>Natronosalvus</taxon>
    </lineage>
</organism>
<feature type="transmembrane region" description="Helical" evidence="1">
    <location>
        <begin position="26"/>
        <end position="47"/>
    </location>
</feature>
<name>A0AAP2ZDC5_9EURY</name>
<dbReference type="EMBL" id="JAOPJZ010000039">
    <property type="protein sequence ID" value="MCU4754365.1"/>
    <property type="molecule type" value="Genomic_DNA"/>
</dbReference>